<dbReference type="KEGG" id="shal:SHALO_1074"/>
<reference evidence="3" key="1">
    <citation type="submission" date="2016-08" db="EMBL/GenBank/DDBJ databases">
        <title>Complete genome sequence of the organohalide-respiring Epsilonproteobacterium Sulfurospirillum halorespirans.</title>
        <authorList>
            <person name="Goris T."/>
            <person name="Zimmermann J."/>
            <person name="Schenz B."/>
            <person name="Lemos M."/>
            <person name="Hackermueller J."/>
            <person name="Diekert G."/>
        </authorList>
    </citation>
    <scope>NUCLEOTIDE SEQUENCE [LARGE SCALE GENOMIC DNA]</scope>
    <source>
        <strain>DSM 13726</strain>
        <strain evidence="3">PCE-M2</strain>
    </source>
</reference>
<dbReference type="GO" id="GO:0016491">
    <property type="term" value="F:oxidoreductase activity"/>
    <property type="evidence" value="ECO:0007669"/>
    <property type="project" value="InterPro"/>
</dbReference>
<feature type="domain" description="Rubrerythrin diiron-binding" evidence="1">
    <location>
        <begin position="5"/>
        <end position="139"/>
    </location>
</feature>
<organism evidence="2 3">
    <name type="scientific">Sulfurospirillum halorespirans DSM 13726</name>
    <dbReference type="NCBI Taxonomy" id="1193502"/>
    <lineage>
        <taxon>Bacteria</taxon>
        <taxon>Pseudomonadati</taxon>
        <taxon>Campylobacterota</taxon>
        <taxon>Epsilonproteobacteria</taxon>
        <taxon>Campylobacterales</taxon>
        <taxon>Sulfurospirillaceae</taxon>
        <taxon>Sulfurospirillum</taxon>
    </lineage>
</organism>
<evidence type="ECO:0000313" key="3">
    <source>
        <dbReference type="Proteomes" id="UP000094609"/>
    </source>
</evidence>
<sequence>MNVYEYAMKAEKDGERYYRELATKTDDAGLKSIWTMLAEEEVKHYHIFEHMNQNRAIPTVPSVDLFKYTKNIFEKMQKSNQVPCFTEDHVNLYKNALRSEESSYKFYTEKALMIEDGEQKKAFLRIAEEEHAHYVLLENIVEYVSAPETWVESAEFNHLSEKFVQKSALI</sequence>
<dbReference type="Pfam" id="PF02915">
    <property type="entry name" value="Rubrerythrin"/>
    <property type="match status" value="1"/>
</dbReference>
<dbReference type="Gene3D" id="1.20.1260.10">
    <property type="match status" value="1"/>
</dbReference>
<gene>
    <name evidence="2" type="ORF">SHALO_1074</name>
</gene>
<name>A0A1D7TJ16_9BACT</name>
<proteinExistence type="predicted"/>
<evidence type="ECO:0000313" key="2">
    <source>
        <dbReference type="EMBL" id="AOO64854.1"/>
    </source>
</evidence>
<dbReference type="InterPro" id="IPR012347">
    <property type="entry name" value="Ferritin-like"/>
</dbReference>
<dbReference type="Proteomes" id="UP000094609">
    <property type="component" value="Chromosome"/>
</dbReference>
<dbReference type="PANTHER" id="PTHR33531:SF7">
    <property type="entry name" value="HYPOTHETICAL MEMBRANE PROTEIN, CONSERVED"/>
    <property type="match status" value="1"/>
</dbReference>
<dbReference type="RefSeq" id="WP_069477700.1">
    <property type="nucleotide sequence ID" value="NZ_CP017111.1"/>
</dbReference>
<evidence type="ECO:0000259" key="1">
    <source>
        <dbReference type="Pfam" id="PF02915"/>
    </source>
</evidence>
<dbReference type="InterPro" id="IPR003251">
    <property type="entry name" value="Rr_diiron-bd_dom"/>
</dbReference>
<protein>
    <submittedName>
        <fullName evidence="2">Ferritin-like protein</fullName>
    </submittedName>
</protein>
<dbReference type="PANTHER" id="PTHR33531">
    <property type="entry name" value="RUBRERYTHRIN SUBFAMILY"/>
    <property type="match status" value="1"/>
</dbReference>
<dbReference type="STRING" id="1193502.SHALO_1074"/>
<dbReference type="SUPFAM" id="SSF47240">
    <property type="entry name" value="Ferritin-like"/>
    <property type="match status" value="1"/>
</dbReference>
<dbReference type="AlphaFoldDB" id="A0A1D7TJ16"/>
<dbReference type="CDD" id="cd01045">
    <property type="entry name" value="Ferritin_like_AB"/>
    <property type="match status" value="1"/>
</dbReference>
<accession>A0A1D7TJ16</accession>
<dbReference type="InterPro" id="IPR009078">
    <property type="entry name" value="Ferritin-like_SF"/>
</dbReference>
<dbReference type="PATRIC" id="fig|1193502.14.peg.1088"/>
<keyword evidence="3" id="KW-1185">Reference proteome</keyword>
<dbReference type="EMBL" id="CP017111">
    <property type="protein sequence ID" value="AOO64854.1"/>
    <property type="molecule type" value="Genomic_DNA"/>
</dbReference>
<dbReference type="GO" id="GO:0046872">
    <property type="term" value="F:metal ion binding"/>
    <property type="evidence" value="ECO:0007669"/>
    <property type="project" value="InterPro"/>
</dbReference>